<dbReference type="GO" id="GO:0030431">
    <property type="term" value="P:sleep"/>
    <property type="evidence" value="ECO:0007669"/>
    <property type="project" value="InterPro"/>
</dbReference>
<name>A0A2K8JML4_PRIPG</name>
<keyword evidence="4 9" id="KW-0732">Signal</keyword>
<keyword evidence="8" id="KW-0449">Lipoprotein</keyword>
<comment type="subcellular location">
    <subcellularLocation>
        <location evidence="1">Membrane</location>
        <topology evidence="1">Lipid-anchor</topology>
        <topology evidence="1">GPI-anchor</topology>
    </subcellularLocation>
</comment>
<organism evidence="10">
    <name type="scientific">Pristhesancus plagipennis</name>
    <name type="common">Common assassin bug</name>
    <dbReference type="NCBI Taxonomy" id="1955184"/>
    <lineage>
        <taxon>Eukaryota</taxon>
        <taxon>Metazoa</taxon>
        <taxon>Ecdysozoa</taxon>
        <taxon>Arthropoda</taxon>
        <taxon>Hexapoda</taxon>
        <taxon>Insecta</taxon>
        <taxon>Pterygota</taxon>
        <taxon>Neoptera</taxon>
        <taxon>Paraneoptera</taxon>
        <taxon>Hemiptera</taxon>
        <taxon>Heteroptera</taxon>
        <taxon>Panheteroptera</taxon>
        <taxon>Cimicomorpha</taxon>
        <taxon>Reduviidae</taxon>
        <taxon>Harpactorinae</taxon>
        <taxon>Harpactorini</taxon>
        <taxon>Pristhesancus</taxon>
    </lineage>
</organism>
<keyword evidence="3" id="KW-0812">Transmembrane</keyword>
<evidence type="ECO:0000256" key="2">
    <source>
        <dbReference type="ARBA" id="ARBA00022622"/>
    </source>
</evidence>
<dbReference type="EMBL" id="KY031163">
    <property type="protein sequence ID" value="ATU82914.1"/>
    <property type="molecule type" value="mRNA"/>
</dbReference>
<keyword evidence="5" id="KW-1133">Transmembrane helix</keyword>
<reference evidence="10" key="1">
    <citation type="submission" date="2016-10" db="EMBL/GenBank/DDBJ databases">
        <title>The assassin bug Pristhesancus plagipennis produces two different types of venom.</title>
        <authorList>
            <person name="Walker A.A."/>
            <person name="Herzig V."/>
            <person name="Jin J."/>
            <person name="Fry B.G."/>
            <person name="King G.F."/>
        </authorList>
    </citation>
    <scope>NUCLEOTIDE SEQUENCE</scope>
    <source>
        <tissue evidence="10">Venom/labial glands</tissue>
    </source>
</reference>
<dbReference type="PANTHER" id="PTHR33562">
    <property type="entry name" value="ATILLA, ISOFORM B-RELATED-RELATED"/>
    <property type="match status" value="1"/>
</dbReference>
<keyword evidence="7" id="KW-0325">Glycoprotein</keyword>
<evidence type="ECO:0000256" key="5">
    <source>
        <dbReference type="ARBA" id="ARBA00022989"/>
    </source>
</evidence>
<sequence length="176" mass="18718">MQAAFVLPVVFLAFAIQSGESIKCYNCNSASDPKCADPFMTGENSNLLVECTPDFVKQASDAINAVSKKVSEFASSFGFGENKPSTEITNAEFICAKEDFSNGNKTWTVRHCALPGSDKTDLCKYLTDAGKDKPNAPKVSFCDTCNTDGCNGASDVQAALMAVIIPCAALILAQFN</sequence>
<evidence type="ECO:0000256" key="4">
    <source>
        <dbReference type="ARBA" id="ARBA00022729"/>
    </source>
</evidence>
<dbReference type="InterPro" id="IPR050975">
    <property type="entry name" value="Sleep_regulator"/>
</dbReference>
<dbReference type="Pfam" id="PF17064">
    <property type="entry name" value="QVR"/>
    <property type="match status" value="1"/>
</dbReference>
<evidence type="ECO:0000256" key="7">
    <source>
        <dbReference type="ARBA" id="ARBA00023180"/>
    </source>
</evidence>
<protein>
    <submittedName>
        <fullName evidence="10">Secreted Mys2-like protein</fullName>
    </submittedName>
</protein>
<dbReference type="GO" id="GO:0098552">
    <property type="term" value="C:side of membrane"/>
    <property type="evidence" value="ECO:0007669"/>
    <property type="project" value="UniProtKB-KW"/>
</dbReference>
<evidence type="ECO:0000256" key="9">
    <source>
        <dbReference type="SAM" id="SignalP"/>
    </source>
</evidence>
<evidence type="ECO:0000256" key="1">
    <source>
        <dbReference type="ARBA" id="ARBA00004589"/>
    </source>
</evidence>
<keyword evidence="2" id="KW-0336">GPI-anchor</keyword>
<evidence type="ECO:0000256" key="3">
    <source>
        <dbReference type="ARBA" id="ARBA00022692"/>
    </source>
</evidence>
<proteinExistence type="evidence at transcript level"/>
<dbReference type="AlphaFoldDB" id="A0A2K8JML4"/>
<feature type="chain" id="PRO_5014622788" evidence="9">
    <location>
        <begin position="22"/>
        <end position="176"/>
    </location>
</feature>
<keyword evidence="6" id="KW-0472">Membrane</keyword>
<evidence type="ECO:0000256" key="6">
    <source>
        <dbReference type="ARBA" id="ARBA00023136"/>
    </source>
</evidence>
<evidence type="ECO:0000256" key="8">
    <source>
        <dbReference type="ARBA" id="ARBA00023288"/>
    </source>
</evidence>
<evidence type="ECO:0000313" key="10">
    <source>
        <dbReference type="EMBL" id="ATU82914.1"/>
    </source>
</evidence>
<dbReference type="InterPro" id="IPR031424">
    <property type="entry name" value="QVR-like"/>
</dbReference>
<accession>A0A2K8JML4</accession>
<dbReference type="GO" id="GO:0032222">
    <property type="term" value="P:regulation of synaptic transmission, cholinergic"/>
    <property type="evidence" value="ECO:0007669"/>
    <property type="project" value="InterPro"/>
</dbReference>
<feature type="signal peptide" evidence="9">
    <location>
        <begin position="1"/>
        <end position="21"/>
    </location>
</feature>